<dbReference type="Proteomes" id="UP000735302">
    <property type="component" value="Unassembled WGS sequence"/>
</dbReference>
<dbReference type="EMBL" id="BLXT01006199">
    <property type="protein sequence ID" value="GFO29856.1"/>
    <property type="molecule type" value="Genomic_DNA"/>
</dbReference>
<evidence type="ECO:0000313" key="2">
    <source>
        <dbReference type="EMBL" id="GFO29856.1"/>
    </source>
</evidence>
<feature type="compositionally biased region" description="Low complexity" evidence="1">
    <location>
        <begin position="14"/>
        <end position="39"/>
    </location>
</feature>
<accession>A0AAV4CAV1</accession>
<evidence type="ECO:0000256" key="1">
    <source>
        <dbReference type="SAM" id="MobiDB-lite"/>
    </source>
</evidence>
<keyword evidence="3" id="KW-1185">Reference proteome</keyword>
<gene>
    <name evidence="2" type="ORF">PoB_005636100</name>
</gene>
<protein>
    <submittedName>
        <fullName evidence="2">Uncharacterized protein</fullName>
    </submittedName>
</protein>
<reference evidence="2 3" key="1">
    <citation type="journal article" date="2021" name="Elife">
        <title>Chloroplast acquisition without the gene transfer in kleptoplastic sea slugs, Plakobranchus ocellatus.</title>
        <authorList>
            <person name="Maeda T."/>
            <person name="Takahashi S."/>
            <person name="Yoshida T."/>
            <person name="Shimamura S."/>
            <person name="Takaki Y."/>
            <person name="Nagai Y."/>
            <person name="Toyoda A."/>
            <person name="Suzuki Y."/>
            <person name="Arimoto A."/>
            <person name="Ishii H."/>
            <person name="Satoh N."/>
            <person name="Nishiyama T."/>
            <person name="Hasebe M."/>
            <person name="Maruyama T."/>
            <person name="Minagawa J."/>
            <person name="Obokata J."/>
            <person name="Shigenobu S."/>
        </authorList>
    </citation>
    <scope>NUCLEOTIDE SEQUENCE [LARGE SCALE GENOMIC DNA]</scope>
</reference>
<sequence>MGHCLENKSNKNHSSSSSSSNTTTTTTTTTTSTTTTTTTKQQSHRDFIVTSPTATAVIAKVVGGSLASELARNRWRRFCHVFQPGTNAYTCQGP</sequence>
<feature type="region of interest" description="Disordered" evidence="1">
    <location>
        <begin position="1"/>
        <end position="45"/>
    </location>
</feature>
<comment type="caution">
    <text evidence="2">The sequence shown here is derived from an EMBL/GenBank/DDBJ whole genome shotgun (WGS) entry which is preliminary data.</text>
</comment>
<name>A0AAV4CAV1_9GAST</name>
<proteinExistence type="predicted"/>
<organism evidence="2 3">
    <name type="scientific">Plakobranchus ocellatus</name>
    <dbReference type="NCBI Taxonomy" id="259542"/>
    <lineage>
        <taxon>Eukaryota</taxon>
        <taxon>Metazoa</taxon>
        <taxon>Spiralia</taxon>
        <taxon>Lophotrochozoa</taxon>
        <taxon>Mollusca</taxon>
        <taxon>Gastropoda</taxon>
        <taxon>Heterobranchia</taxon>
        <taxon>Euthyneura</taxon>
        <taxon>Panpulmonata</taxon>
        <taxon>Sacoglossa</taxon>
        <taxon>Placobranchoidea</taxon>
        <taxon>Plakobranchidae</taxon>
        <taxon>Plakobranchus</taxon>
    </lineage>
</organism>
<evidence type="ECO:0000313" key="3">
    <source>
        <dbReference type="Proteomes" id="UP000735302"/>
    </source>
</evidence>
<dbReference type="AlphaFoldDB" id="A0AAV4CAV1"/>